<dbReference type="OrthoDB" id="6051518at2759"/>
<dbReference type="InterPro" id="IPR050967">
    <property type="entry name" value="Thiamine_Salvage_TenA"/>
</dbReference>
<dbReference type="SUPFAM" id="SSF48613">
    <property type="entry name" value="Heme oxygenase-like"/>
    <property type="match status" value="1"/>
</dbReference>
<evidence type="ECO:0008006" key="4">
    <source>
        <dbReference type="Google" id="ProtNLM"/>
    </source>
</evidence>
<evidence type="ECO:0000313" key="2">
    <source>
        <dbReference type="EMBL" id="ROL55269.1"/>
    </source>
</evidence>
<proteinExistence type="predicted"/>
<reference evidence="2 3" key="1">
    <citation type="submission" date="2018-10" db="EMBL/GenBank/DDBJ databases">
        <title>Genome assembly for a Yunnan-Guizhou Plateau 3E fish, Anabarilius grahami (Regan), and its evolutionary and genetic applications.</title>
        <authorList>
            <person name="Jiang W."/>
        </authorList>
    </citation>
    <scope>NUCLEOTIDE SEQUENCE [LARGE SCALE GENOMIC DNA]</scope>
    <source>
        <strain evidence="2">AG-KIZ</strain>
        <tissue evidence="2">Muscle</tissue>
    </source>
</reference>
<feature type="transmembrane region" description="Helical" evidence="1">
    <location>
        <begin position="20"/>
        <end position="38"/>
    </location>
</feature>
<dbReference type="PANTHER" id="PTHR43198:SF2">
    <property type="entry name" value="SI:CH1073-67J19.1-RELATED"/>
    <property type="match status" value="1"/>
</dbReference>
<dbReference type="GO" id="GO:0005829">
    <property type="term" value="C:cytosol"/>
    <property type="evidence" value="ECO:0007669"/>
    <property type="project" value="TreeGrafter"/>
</dbReference>
<organism evidence="2 3">
    <name type="scientific">Anabarilius grahami</name>
    <name type="common">Kanglang fish</name>
    <name type="synonym">Barilius grahami</name>
    <dbReference type="NCBI Taxonomy" id="495550"/>
    <lineage>
        <taxon>Eukaryota</taxon>
        <taxon>Metazoa</taxon>
        <taxon>Chordata</taxon>
        <taxon>Craniata</taxon>
        <taxon>Vertebrata</taxon>
        <taxon>Euteleostomi</taxon>
        <taxon>Actinopterygii</taxon>
        <taxon>Neopterygii</taxon>
        <taxon>Teleostei</taxon>
        <taxon>Ostariophysi</taxon>
        <taxon>Cypriniformes</taxon>
        <taxon>Xenocyprididae</taxon>
        <taxon>Xenocypridinae</taxon>
        <taxon>Xenocypridinae incertae sedis</taxon>
        <taxon>Anabarilius</taxon>
    </lineage>
</organism>
<dbReference type="PANTHER" id="PTHR43198">
    <property type="entry name" value="BIFUNCTIONAL TH2 PROTEIN"/>
    <property type="match status" value="1"/>
</dbReference>
<keyword evidence="1" id="KW-0812">Transmembrane</keyword>
<dbReference type="Proteomes" id="UP000281406">
    <property type="component" value="Unassembled WGS sequence"/>
</dbReference>
<dbReference type="EMBL" id="RJVU01001269">
    <property type="protein sequence ID" value="ROL55269.1"/>
    <property type="molecule type" value="Genomic_DNA"/>
</dbReference>
<name>A0A3N0ZA09_ANAGA</name>
<keyword evidence="1" id="KW-0472">Membrane</keyword>
<dbReference type="AlphaFoldDB" id="A0A3N0ZA09"/>
<keyword evidence="1" id="KW-1133">Transmembrane helix</keyword>
<dbReference type="Gene3D" id="1.20.910.10">
    <property type="entry name" value="Heme oxygenase-like"/>
    <property type="match status" value="1"/>
</dbReference>
<accession>A0A3N0ZA09</accession>
<evidence type="ECO:0000313" key="3">
    <source>
        <dbReference type="Proteomes" id="UP000281406"/>
    </source>
</evidence>
<gene>
    <name evidence="2" type="ORF">DPX16_2881</name>
</gene>
<protein>
    <recommendedName>
        <fullName evidence="4">Thiaminase-2/PQQC domain-containing protein</fullName>
    </recommendedName>
</protein>
<evidence type="ECO:0000256" key="1">
    <source>
        <dbReference type="SAM" id="Phobius"/>
    </source>
</evidence>
<sequence>MGDSVYDIVSMRGLLMSTLWIEWPMVVVGLWYGQAYVMDNEHRYTLSSFPKNSLEIIPVDDVYEYLWESSFDIASETLKVDFLQQMQSGSLQAERYISFTMQDINYILKVTKMLEEMSKDQIQPDDLGDFIKARYLSYKEYTDFMLKRFSFKSEPNIEPTPEMLNYLSVYNELMKDPLYFAVGLLPCARLWTWLAKNLETPSNNAYYTWKKENMDGHPEKHYKDLLNKHLDTLEKVEKANATFRIQMQNEHDFFCSS</sequence>
<comment type="caution">
    <text evidence="2">The sequence shown here is derived from an EMBL/GenBank/DDBJ whole genome shotgun (WGS) entry which is preliminary data.</text>
</comment>
<dbReference type="InterPro" id="IPR016084">
    <property type="entry name" value="Haem_Oase-like_multi-hlx"/>
</dbReference>
<keyword evidence="3" id="KW-1185">Reference proteome</keyword>